<proteinExistence type="predicted"/>
<evidence type="ECO:0000313" key="2">
    <source>
        <dbReference type="EMBL" id="MBN9668718.1"/>
    </source>
</evidence>
<protein>
    <recommendedName>
        <fullName evidence="4">DUF945 domain-containing protein</fullName>
    </recommendedName>
</protein>
<accession>A0A939E9C6</accession>
<keyword evidence="1" id="KW-0732">Signal</keyword>
<sequence length="719" mass="77006">MFFPSVSSHLRHKTASRSRVVSFGVALVLISSPAFAQDTGLAAFNAYVDALKSLGLTVENGAVNYDAASNTLTVTNSTISLGGSITGIAMKEPGEAADGSGSSPAKPSRLTWSVSFTAGTLTFAGLSRDANSFSADKIVYSDDTNFRLSGSVEGEGRIDVKGRLAGTEIDNYDFTIPAMPAEDPERPVSRWLPFVKSSLLASYTLAKADNIGMTFEAYEEGRDTPAVSGTMQMDGYRISDVVEGRVGEYSVDQVTQSMRTRDLQSGEMLNQITSQGKTIYQNMDFNAVLSLFDPSIPETGEKMTLIESGSTVDYENKQELGNGLSVNMSVEKVSMADVTVTKRENDLLALFDALLSKKTIAPDELILGAFQVYRSFGLADARVSGFTLNIPTPDSQKDVDVAIEEMAMTNVSSEGIGEMLLVGLNAPDLPGGGFATLEWASINDISFAEFAPMKTVIGEMVADKDYAKDHPMEIVKAFVPRSFGYEIEGLEVNLPDTGTTEIGKAEFSVSTTVPPIPTSLYARNDGIRVPVKTIKDLELRTLFEALGLDTVVWSDETRLTWDEATLDLRLERLMVDIEGLGRAEASARFANVPKALFEDPQGQGQLAAIMAQFVEATVTFKDAGLVAKGLPHMAYLQGVPEETLRSALVAQAVAASGQLKNQAFTAMVSEAATKFLNNPNGLRVTLTPANPVPLTNILGSLATAPQALPNMLNVNVAAE</sequence>
<name>A0A939E9C6_9HYPH</name>
<dbReference type="Proteomes" id="UP000664096">
    <property type="component" value="Unassembled WGS sequence"/>
</dbReference>
<dbReference type="AlphaFoldDB" id="A0A939E9C6"/>
<dbReference type="RefSeq" id="WP_207137875.1">
    <property type="nucleotide sequence ID" value="NZ_JAEKJZ010000001.1"/>
</dbReference>
<feature type="signal peptide" evidence="1">
    <location>
        <begin position="1"/>
        <end position="36"/>
    </location>
</feature>
<organism evidence="2 3">
    <name type="scientific">Roseibium aggregatum</name>
    <dbReference type="NCBI Taxonomy" id="187304"/>
    <lineage>
        <taxon>Bacteria</taxon>
        <taxon>Pseudomonadati</taxon>
        <taxon>Pseudomonadota</taxon>
        <taxon>Alphaproteobacteria</taxon>
        <taxon>Hyphomicrobiales</taxon>
        <taxon>Stappiaceae</taxon>
        <taxon>Roseibium</taxon>
    </lineage>
</organism>
<dbReference type="EMBL" id="JAEKJZ010000001">
    <property type="protein sequence ID" value="MBN9668718.1"/>
    <property type="molecule type" value="Genomic_DNA"/>
</dbReference>
<evidence type="ECO:0000256" key="1">
    <source>
        <dbReference type="SAM" id="SignalP"/>
    </source>
</evidence>
<comment type="caution">
    <text evidence="2">The sequence shown here is derived from an EMBL/GenBank/DDBJ whole genome shotgun (WGS) entry which is preliminary data.</text>
</comment>
<evidence type="ECO:0000313" key="3">
    <source>
        <dbReference type="Proteomes" id="UP000664096"/>
    </source>
</evidence>
<reference evidence="2" key="1">
    <citation type="submission" date="2020-12" db="EMBL/GenBank/DDBJ databases">
        <title>Oil enriched cultivation method for isolating marine PHA-producing bacteria.</title>
        <authorList>
            <person name="Zheng W."/>
            <person name="Yu S."/>
            <person name="Huang Y."/>
        </authorList>
    </citation>
    <scope>NUCLEOTIDE SEQUENCE</scope>
    <source>
        <strain evidence="2">SY-2-12</strain>
    </source>
</reference>
<evidence type="ECO:0008006" key="4">
    <source>
        <dbReference type="Google" id="ProtNLM"/>
    </source>
</evidence>
<feature type="chain" id="PRO_5037506905" description="DUF945 domain-containing protein" evidence="1">
    <location>
        <begin position="37"/>
        <end position="719"/>
    </location>
</feature>
<gene>
    <name evidence="2" type="ORF">JF539_00115</name>
</gene>